<sequence>MIVRTYGRRSRGNTTGSCSDLSFDDVSDGYDNSLSQESPQDVYGFTFSSQESSHWEPYGLHSSSQESQQFAILPPRRATESENRDGHFGNSKKVKNGKRGVEVEPYGFNTSQDSRQISIMPSRKSIDSENSDGYFQKSKKVKNGKREVELYGVSSSQESQQFAILPPRKPLNGAELKNNDGYFGKSKKVKPPKKPKLKGVGPAKAIMAAATATATLMETQEFGEMMEHVDEVNFALDGLRKGQQVRVRRASLLSLLSICGTAQQRRLLRTQGMAKTIVDAVLGLSFDDSSSNLAAATLFYILTNDSLELSGKLFQGQDDHLLDSPSCILFLLKLLKPLASDATKCKAPTVGCRLLALRKDTSVSQDNKGVDSTSAAIMLRVQEILVSCKEMKSRNENDDDKEKPELSPKWIALLTMEKACLSTISLEETTGTVRKSGGNFKEKLREHGGLDTVFEVAGNCRDVMKKWLEEHSCSVLKSKDNLNSESLVVLLKCLKIMENATFLSQNNQSHLLGMRGNFDYQQSPQSFTDLILSVIEILSGVSLLVHSSGSSKDGHTFELPAVADSKGVDYSELLSISSSMRSCSMDVTSSHSSQNLVVDLSRFSQSSSEATTTFVADTNLLKMRAGSSSGTSSSLNSGIDANSNGSWMNFGFDKRSKDTGDTKQFMVDSQDPFAFDEDELEPSKWDLLSRRKEGSQAQKRRVVVEDHDDVCQPLVISAQQESSNMEIPRSCEASCLSAIDVEKSNFLSDCLLTAVKVLMNLTNDNPIGCQQIAASGGLETLSSLIAVHFPSFSSYSPSVSELRQNILSFNSEVEVAHQNDRHLTDQELDFLVAILGLLVNLVEKDGENRSRLATARVSVPSLDQFEDEGRSVISLLCSIFLANQGAGEAAGEGKQSPSDDEDAEDAVLQGEKEAEKMIVEAYSALLLAFISTESKSIRNAIAECLPDHNLSILVPVLERFVTKNREGGWRGKMGDRFFHNEMAEYLKEAGGTRPSDGTGDGSLLELLCMPYPELAERFKEAALDLKKQIVKETWESSGKCASDFTLYKGVLGAAFLLFKSYQVTSNKEDLYLCSAIVKACDSASLGSKSRVTFVYGRAGICALGAVAAKHASDEDLLKYYLAQFQDMKLPKDIPNELCFGRGGYLWACSFLNKHIGHGTIPSLHTAEIVKEMIMDGRQLSNGGRFPLMYEWNGKKHWGSAHGLAGIMQVLMEMELKPDEVEDVKGTLNYMIENRFPSGNYLSSEGNEADCYVHWCHGAPGVAITLVRAAEVFGEDFLQAAVDAGEVVWNRGLLKRVGICHGVSGNAYVFLSLYRLTGNEEFLHRAKAFACFLLDRGEKLMFEGKMHGGDQHYSLFEGIGGMAYLFLDMVNPSEARFPAYEL</sequence>
<feature type="domain" description="Wings apart-like protein C-terminal" evidence="7">
    <location>
        <begin position="215"/>
        <end position="845"/>
    </location>
</feature>
<dbReference type="InterPro" id="IPR012341">
    <property type="entry name" value="6hp_glycosidase-like_sf"/>
</dbReference>
<dbReference type="PRINTS" id="PR01951">
    <property type="entry name" value="LANCEUKARYTE"/>
</dbReference>
<dbReference type="Pfam" id="PF07814">
    <property type="entry name" value="WAPL"/>
    <property type="match status" value="1"/>
</dbReference>
<dbReference type="InterPro" id="IPR022771">
    <property type="entry name" value="WAPL_C"/>
</dbReference>
<feature type="binding site" evidence="5">
    <location>
        <position position="1300"/>
    </location>
    <ligand>
        <name>Zn(2+)</name>
        <dbReference type="ChEBI" id="CHEBI:29105"/>
    </ligand>
</feature>
<dbReference type="PRINTS" id="PR01950">
    <property type="entry name" value="LANCSUPER"/>
</dbReference>
<dbReference type="CDD" id="cd04794">
    <property type="entry name" value="euk_LANCL"/>
    <property type="match status" value="1"/>
</dbReference>
<dbReference type="FunFam" id="1.50.10.10:FF:000035">
    <property type="entry name" value="LanC-like protein 2"/>
    <property type="match status" value="1"/>
</dbReference>
<dbReference type="Pfam" id="PF05147">
    <property type="entry name" value="LANC_like"/>
    <property type="match status" value="1"/>
</dbReference>
<evidence type="ECO:0000256" key="3">
    <source>
        <dbReference type="ARBA" id="ARBA00022723"/>
    </source>
</evidence>
<comment type="similarity">
    <text evidence="1">Belongs to the WAPL family.</text>
</comment>
<dbReference type="InterPro" id="IPR020464">
    <property type="entry name" value="LanC-like_prot_euk"/>
</dbReference>
<feature type="compositionally biased region" description="Basic residues" evidence="6">
    <location>
        <begin position="185"/>
        <end position="197"/>
    </location>
</feature>
<feature type="compositionally biased region" description="Polar residues" evidence="6">
    <location>
        <begin position="30"/>
        <end position="39"/>
    </location>
</feature>
<feature type="binding site" evidence="5">
    <location>
        <position position="1299"/>
    </location>
    <ligand>
        <name>Zn(2+)</name>
        <dbReference type="ChEBI" id="CHEBI:29105"/>
    </ligand>
</feature>
<dbReference type="SUPFAM" id="SSF158745">
    <property type="entry name" value="LanC-like"/>
    <property type="match status" value="1"/>
</dbReference>
<dbReference type="GO" id="GO:0005975">
    <property type="term" value="P:carbohydrate metabolic process"/>
    <property type="evidence" value="ECO:0007669"/>
    <property type="project" value="InterPro"/>
</dbReference>
<reference evidence="8" key="1">
    <citation type="submission" date="2022-12" db="EMBL/GenBank/DDBJ databases">
        <title>Draft genome assemblies for two species of Escallonia (Escalloniales).</title>
        <authorList>
            <person name="Chanderbali A."/>
            <person name="Dervinis C."/>
            <person name="Anghel I."/>
            <person name="Soltis D."/>
            <person name="Soltis P."/>
            <person name="Zapata F."/>
        </authorList>
    </citation>
    <scope>NUCLEOTIDE SEQUENCE</scope>
    <source>
        <strain evidence="8">UCBG92.1500</strain>
        <tissue evidence="8">Leaf</tissue>
    </source>
</reference>
<dbReference type="GO" id="GO:0046872">
    <property type="term" value="F:metal ion binding"/>
    <property type="evidence" value="ECO:0007669"/>
    <property type="project" value="UniProtKB-KW"/>
</dbReference>
<dbReference type="PANTHER" id="PTHR22100">
    <property type="entry name" value="WINGS APART-LIKE PROTEIN HOMOLOG"/>
    <property type="match status" value="1"/>
</dbReference>
<accession>A0AA88U3E0</accession>
<proteinExistence type="inferred from homology"/>
<evidence type="ECO:0000256" key="1">
    <source>
        <dbReference type="ARBA" id="ARBA00006854"/>
    </source>
</evidence>
<keyword evidence="3 5" id="KW-0479">Metal-binding</keyword>
<feature type="compositionally biased region" description="Polar residues" evidence="6">
    <location>
        <begin position="108"/>
        <end position="119"/>
    </location>
</feature>
<keyword evidence="4 5" id="KW-0862">Zinc</keyword>
<feature type="compositionally biased region" description="Basic residues" evidence="6">
    <location>
        <begin position="1"/>
        <end position="11"/>
    </location>
</feature>
<dbReference type="Proteomes" id="UP001187471">
    <property type="component" value="Unassembled WGS sequence"/>
</dbReference>
<dbReference type="EMBL" id="JAVXUO010003046">
    <property type="protein sequence ID" value="KAK2967216.1"/>
    <property type="molecule type" value="Genomic_DNA"/>
</dbReference>
<evidence type="ECO:0000256" key="4">
    <source>
        <dbReference type="ARBA" id="ARBA00022833"/>
    </source>
</evidence>
<dbReference type="InterPro" id="IPR011989">
    <property type="entry name" value="ARM-like"/>
</dbReference>
<feature type="region of interest" description="Disordered" evidence="6">
    <location>
        <begin position="104"/>
        <end position="134"/>
    </location>
</feature>
<dbReference type="SMART" id="SM01260">
    <property type="entry name" value="LANC_like"/>
    <property type="match status" value="1"/>
</dbReference>
<dbReference type="GO" id="GO:0031179">
    <property type="term" value="P:peptide modification"/>
    <property type="evidence" value="ECO:0007669"/>
    <property type="project" value="InterPro"/>
</dbReference>
<evidence type="ECO:0000256" key="5">
    <source>
        <dbReference type="PIRSR" id="PIRSR607822-1"/>
    </source>
</evidence>
<dbReference type="Gene3D" id="1.25.10.10">
    <property type="entry name" value="Leucine-rich Repeat Variant"/>
    <property type="match status" value="2"/>
</dbReference>
<dbReference type="InterPro" id="IPR016024">
    <property type="entry name" value="ARM-type_fold"/>
</dbReference>
<dbReference type="Gene3D" id="1.50.10.10">
    <property type="match status" value="1"/>
</dbReference>
<evidence type="ECO:0000259" key="7">
    <source>
        <dbReference type="Pfam" id="PF07814"/>
    </source>
</evidence>
<dbReference type="FunFam" id="1.25.10.10:FF:000519">
    <property type="entry name" value="WAPL (Wings apart-like protein regulation of heterochromatin) protein"/>
    <property type="match status" value="1"/>
</dbReference>
<name>A0AA88U3E0_9ASTE</name>
<comment type="caution">
    <text evidence="8">The sequence shown here is derived from an EMBL/GenBank/DDBJ whole genome shotgun (WGS) entry which is preliminary data.</text>
</comment>
<gene>
    <name evidence="8" type="ORF">RJ640_030133</name>
</gene>
<keyword evidence="9" id="KW-1185">Reference proteome</keyword>
<feature type="binding site" evidence="5">
    <location>
        <position position="1255"/>
    </location>
    <ligand>
        <name>Zn(2+)</name>
        <dbReference type="ChEBI" id="CHEBI:29105"/>
    </ligand>
</feature>
<dbReference type="InterPro" id="IPR039874">
    <property type="entry name" value="WAPL"/>
</dbReference>
<protein>
    <recommendedName>
        <fullName evidence="7">Wings apart-like protein C-terminal domain-containing protein</fullName>
    </recommendedName>
</protein>
<feature type="region of interest" description="Disordered" evidence="6">
    <location>
        <begin position="1"/>
        <end position="41"/>
    </location>
</feature>
<dbReference type="SUPFAM" id="SSF48371">
    <property type="entry name" value="ARM repeat"/>
    <property type="match status" value="1"/>
</dbReference>
<feature type="region of interest" description="Disordered" evidence="6">
    <location>
        <begin position="178"/>
        <end position="199"/>
    </location>
</feature>
<evidence type="ECO:0000256" key="6">
    <source>
        <dbReference type="SAM" id="MobiDB-lite"/>
    </source>
</evidence>
<evidence type="ECO:0000313" key="8">
    <source>
        <dbReference type="EMBL" id="KAK2967216.1"/>
    </source>
</evidence>
<dbReference type="InterPro" id="IPR007822">
    <property type="entry name" value="LANC-like"/>
</dbReference>
<comment type="similarity">
    <text evidence="2">Belongs to the LanC-like protein family.</text>
</comment>
<evidence type="ECO:0000313" key="9">
    <source>
        <dbReference type="Proteomes" id="UP001187471"/>
    </source>
</evidence>
<evidence type="ECO:0000256" key="2">
    <source>
        <dbReference type="ARBA" id="ARBA00007179"/>
    </source>
</evidence>
<organism evidence="8 9">
    <name type="scientific">Escallonia rubra</name>
    <dbReference type="NCBI Taxonomy" id="112253"/>
    <lineage>
        <taxon>Eukaryota</taxon>
        <taxon>Viridiplantae</taxon>
        <taxon>Streptophyta</taxon>
        <taxon>Embryophyta</taxon>
        <taxon>Tracheophyta</taxon>
        <taxon>Spermatophyta</taxon>
        <taxon>Magnoliopsida</taxon>
        <taxon>eudicotyledons</taxon>
        <taxon>Gunneridae</taxon>
        <taxon>Pentapetalae</taxon>
        <taxon>asterids</taxon>
        <taxon>campanulids</taxon>
        <taxon>Escalloniales</taxon>
        <taxon>Escalloniaceae</taxon>
        <taxon>Escallonia</taxon>
    </lineage>
</organism>
<dbReference type="PANTHER" id="PTHR22100:SF13">
    <property type="entry name" value="WINGS APART-LIKE PROTEIN HOMOLOG"/>
    <property type="match status" value="1"/>
</dbReference>